<dbReference type="Proteomes" id="UP000814176">
    <property type="component" value="Unassembled WGS sequence"/>
</dbReference>
<proteinExistence type="predicted"/>
<dbReference type="InterPro" id="IPR036047">
    <property type="entry name" value="F-box-like_dom_sf"/>
</dbReference>
<dbReference type="SUPFAM" id="SSF81383">
    <property type="entry name" value="F-box domain"/>
    <property type="match status" value="1"/>
</dbReference>
<dbReference type="EMBL" id="JADCUA010000007">
    <property type="protein sequence ID" value="KAH9838534.1"/>
    <property type="molecule type" value="Genomic_DNA"/>
</dbReference>
<sequence>MPPPEIPIELQEHVLDHLHDDQETLKSCNLVCRAWTWKSRRYFWRVVNPEKRRHCIRLLSILEETAQLGACVGDFVEEFRLPKMGFPRRHSQSDLRCELLRSTARYFPMLKFLNVKEFSITSFLNHLRSEDEAFNMQEAVSSILDFRHLKAIQYDSVTVSDLDDLLQFHGAFPTVSALYMHRVDTKNNENWMGDPLNTTSIQDFVARHRDGRICIEDLTGCICDIPVGRLSQFLNTLTAPPFELRIKRLSWAMAPHRWGSFLPILLHMFRRAESTLEHFELPFSADDSYVTMFWPSRHHRLKTLAFSFYFPTYVTPVWAYVSMWLQWVNPTSLPHWKQSNSAYTTETPLVVG</sequence>
<organism evidence="1 2">
    <name type="scientific">Rhodofomes roseus</name>
    <dbReference type="NCBI Taxonomy" id="34475"/>
    <lineage>
        <taxon>Eukaryota</taxon>
        <taxon>Fungi</taxon>
        <taxon>Dikarya</taxon>
        <taxon>Basidiomycota</taxon>
        <taxon>Agaricomycotina</taxon>
        <taxon>Agaricomycetes</taxon>
        <taxon>Polyporales</taxon>
        <taxon>Rhodofomes</taxon>
    </lineage>
</organism>
<evidence type="ECO:0008006" key="3">
    <source>
        <dbReference type="Google" id="ProtNLM"/>
    </source>
</evidence>
<comment type="caution">
    <text evidence="1">The sequence shown here is derived from an EMBL/GenBank/DDBJ whole genome shotgun (WGS) entry which is preliminary data.</text>
</comment>
<reference evidence="1 2" key="1">
    <citation type="journal article" date="2021" name="Environ. Microbiol.">
        <title>Gene family expansions and transcriptome signatures uncover fungal adaptations to wood decay.</title>
        <authorList>
            <person name="Hage H."/>
            <person name="Miyauchi S."/>
            <person name="Viragh M."/>
            <person name="Drula E."/>
            <person name="Min B."/>
            <person name="Chaduli D."/>
            <person name="Navarro D."/>
            <person name="Favel A."/>
            <person name="Norest M."/>
            <person name="Lesage-Meessen L."/>
            <person name="Balint B."/>
            <person name="Merenyi Z."/>
            <person name="de Eugenio L."/>
            <person name="Morin E."/>
            <person name="Martinez A.T."/>
            <person name="Baldrian P."/>
            <person name="Stursova M."/>
            <person name="Martinez M.J."/>
            <person name="Novotny C."/>
            <person name="Magnuson J.K."/>
            <person name="Spatafora J.W."/>
            <person name="Maurice S."/>
            <person name="Pangilinan J."/>
            <person name="Andreopoulos W."/>
            <person name="LaButti K."/>
            <person name="Hundley H."/>
            <person name="Na H."/>
            <person name="Kuo A."/>
            <person name="Barry K."/>
            <person name="Lipzen A."/>
            <person name="Henrissat B."/>
            <person name="Riley R."/>
            <person name="Ahrendt S."/>
            <person name="Nagy L.G."/>
            <person name="Grigoriev I.V."/>
            <person name="Martin F."/>
            <person name="Rosso M.N."/>
        </authorList>
    </citation>
    <scope>NUCLEOTIDE SEQUENCE [LARGE SCALE GENOMIC DNA]</scope>
    <source>
        <strain evidence="1 2">CIRM-BRFM 1785</strain>
    </source>
</reference>
<dbReference type="RefSeq" id="XP_047780449.1">
    <property type="nucleotide sequence ID" value="XM_047919194.1"/>
</dbReference>
<accession>A0ABQ8KK59</accession>
<evidence type="ECO:0000313" key="2">
    <source>
        <dbReference type="Proteomes" id="UP000814176"/>
    </source>
</evidence>
<evidence type="ECO:0000313" key="1">
    <source>
        <dbReference type="EMBL" id="KAH9838534.1"/>
    </source>
</evidence>
<dbReference type="GeneID" id="71999926"/>
<keyword evidence="2" id="KW-1185">Reference proteome</keyword>
<protein>
    <recommendedName>
        <fullName evidence="3">F-box domain-containing protein</fullName>
    </recommendedName>
</protein>
<gene>
    <name evidence="1" type="ORF">C8Q71DRAFT_534699</name>
</gene>
<name>A0ABQ8KK59_9APHY</name>